<dbReference type="EMBL" id="JAGFMF010011592">
    <property type="protein sequence ID" value="KAG8519839.1"/>
    <property type="molecule type" value="Genomic_DNA"/>
</dbReference>
<name>A0A8J6ADU9_GALPY</name>
<proteinExistence type="predicted"/>
<comment type="caution">
    <text evidence="1">The sequence shown here is derived from an EMBL/GenBank/DDBJ whole genome shotgun (WGS) entry which is preliminary data.</text>
</comment>
<keyword evidence="2" id="KW-1185">Reference proteome</keyword>
<dbReference type="AlphaFoldDB" id="A0A8J6ADU9"/>
<reference evidence="1" key="1">
    <citation type="journal article" date="2021" name="Evol. Appl.">
        <title>The genome of the Pyrenean desman and the effects of bottlenecks and inbreeding on the genomic landscape of an endangered species.</title>
        <authorList>
            <person name="Escoda L."/>
            <person name="Castresana J."/>
        </authorList>
    </citation>
    <scope>NUCLEOTIDE SEQUENCE</scope>
    <source>
        <strain evidence="1">IBE-C5619</strain>
    </source>
</reference>
<organism evidence="1 2">
    <name type="scientific">Galemys pyrenaicus</name>
    <name type="common">Iberian desman</name>
    <name type="synonym">Pyrenean desman</name>
    <dbReference type="NCBI Taxonomy" id="202257"/>
    <lineage>
        <taxon>Eukaryota</taxon>
        <taxon>Metazoa</taxon>
        <taxon>Chordata</taxon>
        <taxon>Craniata</taxon>
        <taxon>Vertebrata</taxon>
        <taxon>Euteleostomi</taxon>
        <taxon>Mammalia</taxon>
        <taxon>Eutheria</taxon>
        <taxon>Laurasiatheria</taxon>
        <taxon>Eulipotyphla</taxon>
        <taxon>Talpidae</taxon>
        <taxon>Galemys</taxon>
    </lineage>
</organism>
<accession>A0A8J6ADU9</accession>
<dbReference type="Proteomes" id="UP000700334">
    <property type="component" value="Unassembled WGS sequence"/>
</dbReference>
<sequence length="160" mass="18645">MIGYWFMLSHDEDAFEPMRGIVMTSDGNDGILREIQVRRPTAKFMTEIDRHRMKRLEMGPCHASEESLSKVEYTLQSAIKCAVIFSWTLGWQQGMGPLRCLWPSLDGKIQIHDWCGTEAMKISRRIVRIDVNGEIDTLVDMKERGIGNYWLWRAKHTKQQ</sequence>
<evidence type="ECO:0000313" key="1">
    <source>
        <dbReference type="EMBL" id="KAG8519839.1"/>
    </source>
</evidence>
<evidence type="ECO:0000313" key="2">
    <source>
        <dbReference type="Proteomes" id="UP000700334"/>
    </source>
</evidence>
<gene>
    <name evidence="1" type="ORF">J0S82_000850</name>
</gene>
<protein>
    <submittedName>
        <fullName evidence="1">Uncharacterized protein</fullName>
    </submittedName>
</protein>